<dbReference type="InterPro" id="IPR042099">
    <property type="entry name" value="ANL_N_sf"/>
</dbReference>
<dbReference type="InterPro" id="IPR053158">
    <property type="entry name" value="CapK_Type1_Caps_Biosynth"/>
</dbReference>
<comment type="caution">
    <text evidence="1">The sequence shown here is derived from an EMBL/GenBank/DDBJ whole genome shotgun (WGS) entry which is preliminary data.</text>
</comment>
<sequence>MSGKQEKLYHKLPYPLKVAGLNLKALINYRKRFSKDFHFFLNEYNNLWFEELEVIKKYQKEQLKNLLLECYCYSKWYKTKFDEAGVSKGDIELNPFSVLERLPLLQKSERKEFVDEIMNQNKDRKTEAIGFTSGTSGSPTKDYLDAESIHRSFALWKRFHTTIGIKETVKQIRFSGRLIVNPKTTKPPFWIYNFFERQLFMSSYHLKEKNLPDYVKKIKHFKPKLIDGYPSSIYVIAKYINTNNIRLNFKPKAIAVTAETLYDYQRLEIEIAFGCQVFNQYASSEGSPFITECTSGNLHINLDSGFFEFINMKGSPAKPGEFAQLVVTSFRNLKTPLIRYNIGDTVLLPEHDSICPCGCKMPLVEKITGREDDILWTEEKGFVGRMDTAYKGLEGIVKSQIIQNTPKDFVINNIVNSKYSQMIEKKLIHNLKERLGDQTNFKINIVEEIPLGANGKFDAVKRNFKLN</sequence>
<dbReference type="Gene3D" id="3.40.50.12780">
    <property type="entry name" value="N-terminal domain of ligase-like"/>
    <property type="match status" value="1"/>
</dbReference>
<protein>
    <recommendedName>
        <fullName evidence="3">Phenylacetate--CoA ligase family protein</fullName>
    </recommendedName>
</protein>
<dbReference type="PANTHER" id="PTHR36932">
    <property type="entry name" value="CAPSULAR POLYSACCHARIDE BIOSYNTHESIS PROTEIN"/>
    <property type="match status" value="1"/>
</dbReference>
<accession>A0ABW7N0U0</accession>
<dbReference type="Proteomes" id="UP001610100">
    <property type="component" value="Unassembled WGS sequence"/>
</dbReference>
<proteinExistence type="predicted"/>
<evidence type="ECO:0008006" key="3">
    <source>
        <dbReference type="Google" id="ProtNLM"/>
    </source>
</evidence>
<reference evidence="1 2" key="1">
    <citation type="submission" date="2024-02" db="EMBL/GenBank/DDBJ databases">
        <title>A Gaetbulibacter species isolated from tidal flats and genomic insights of their niches.</title>
        <authorList>
            <person name="Ye Y."/>
        </authorList>
    </citation>
    <scope>NUCLEOTIDE SEQUENCE [LARGE SCALE GENOMIC DNA]</scope>
    <source>
        <strain evidence="1 2">KYW382</strain>
    </source>
</reference>
<dbReference type="PANTHER" id="PTHR36932:SF1">
    <property type="entry name" value="CAPSULAR POLYSACCHARIDE BIOSYNTHESIS PROTEIN"/>
    <property type="match status" value="1"/>
</dbReference>
<name>A0ABW7N0U0_9FLAO</name>
<evidence type="ECO:0000313" key="2">
    <source>
        <dbReference type="Proteomes" id="UP001610100"/>
    </source>
</evidence>
<organism evidence="1 2">
    <name type="scientific">Gaetbulibacter aestuarii</name>
    <dbReference type="NCBI Taxonomy" id="1502358"/>
    <lineage>
        <taxon>Bacteria</taxon>
        <taxon>Pseudomonadati</taxon>
        <taxon>Bacteroidota</taxon>
        <taxon>Flavobacteriia</taxon>
        <taxon>Flavobacteriales</taxon>
        <taxon>Flavobacteriaceae</taxon>
        <taxon>Gaetbulibacter</taxon>
    </lineage>
</organism>
<keyword evidence="2" id="KW-1185">Reference proteome</keyword>
<dbReference type="EMBL" id="JBAWKB010000004">
    <property type="protein sequence ID" value="MFH6772691.1"/>
    <property type="molecule type" value="Genomic_DNA"/>
</dbReference>
<dbReference type="SUPFAM" id="SSF56801">
    <property type="entry name" value="Acetyl-CoA synthetase-like"/>
    <property type="match status" value="1"/>
</dbReference>
<dbReference type="RefSeq" id="WP_344741875.1">
    <property type="nucleotide sequence ID" value="NZ_BAABAY010000006.1"/>
</dbReference>
<gene>
    <name evidence="1" type="ORF">V8G58_12180</name>
</gene>
<evidence type="ECO:0000313" key="1">
    <source>
        <dbReference type="EMBL" id="MFH6772691.1"/>
    </source>
</evidence>